<dbReference type="Proteomes" id="UP000717585">
    <property type="component" value="Unassembled WGS sequence"/>
</dbReference>
<organism evidence="1 2">
    <name type="scientific">Carpediemonas membranifera</name>
    <dbReference type="NCBI Taxonomy" id="201153"/>
    <lineage>
        <taxon>Eukaryota</taxon>
        <taxon>Metamonada</taxon>
        <taxon>Carpediemonas-like organisms</taxon>
        <taxon>Carpediemonas</taxon>
    </lineage>
</organism>
<dbReference type="EMBL" id="JAHDYR010000032">
    <property type="protein sequence ID" value="KAG9392795.1"/>
    <property type="molecule type" value="Genomic_DNA"/>
</dbReference>
<sequence length="85" mass="9077">MRPPTGLIRTGAASIVSPLLAKTPTTWTRVTLTGEVTTAYLEHILAESEDGTSAVVGVARLNQTTLFPLDLTQMLEPETSRTSPP</sequence>
<reference evidence="1" key="1">
    <citation type="submission" date="2021-05" db="EMBL/GenBank/DDBJ databases">
        <title>A free-living protist that lacks canonical eukaryotic 1 DNA replication and segregation systems.</title>
        <authorList>
            <person name="Salas-Leiva D.E."/>
            <person name="Tromer E.C."/>
            <person name="Curtis B.A."/>
            <person name="Jerlstrom-Hultqvist J."/>
            <person name="Kolisko M."/>
            <person name="Yi Z."/>
            <person name="Salas-Leiva J.S."/>
            <person name="Gallot-Lavallee L."/>
            <person name="Kops G.J.P.L."/>
            <person name="Archibald J.M."/>
            <person name="Simpson A.G.B."/>
            <person name="Roger A.J."/>
        </authorList>
    </citation>
    <scope>NUCLEOTIDE SEQUENCE</scope>
    <source>
        <strain evidence="1">BICM</strain>
    </source>
</reference>
<protein>
    <submittedName>
        <fullName evidence="1">Uncharacterized protein</fullName>
    </submittedName>
</protein>
<dbReference type="AlphaFoldDB" id="A0A8J6AUH2"/>
<evidence type="ECO:0000313" key="2">
    <source>
        <dbReference type="Proteomes" id="UP000717585"/>
    </source>
</evidence>
<gene>
    <name evidence="1" type="ORF">J8273_5830</name>
</gene>
<keyword evidence="2" id="KW-1185">Reference proteome</keyword>
<evidence type="ECO:0000313" key="1">
    <source>
        <dbReference type="EMBL" id="KAG9392795.1"/>
    </source>
</evidence>
<accession>A0A8J6AUH2</accession>
<comment type="caution">
    <text evidence="1">The sequence shown here is derived from an EMBL/GenBank/DDBJ whole genome shotgun (WGS) entry which is preliminary data.</text>
</comment>
<name>A0A8J6AUH2_9EUKA</name>
<proteinExistence type="predicted"/>